<dbReference type="Proteomes" id="UP000053279">
    <property type="component" value="Unassembled WGS sequence"/>
</dbReference>
<keyword evidence="1" id="KW-0472">Membrane</keyword>
<dbReference type="EMBL" id="APJZ01000002">
    <property type="protein sequence ID" value="EOD42480.1"/>
    <property type="molecule type" value="Genomic_DNA"/>
</dbReference>
<reference evidence="2 3" key="1">
    <citation type="submission" date="2013-02" db="EMBL/GenBank/DDBJ databases">
        <title>Insights into archaeal evolution and symbiosis from the genomes of a Nanoarchaeon and its crenarchaeal host from Yellowstone National Park.</title>
        <authorList>
            <person name="Podar M."/>
            <person name="Makarova K.S."/>
            <person name="Graham D.E."/>
            <person name="Wolf Y.I."/>
            <person name="Koonin E.V."/>
            <person name="Reysenbach A.-L."/>
        </authorList>
    </citation>
    <scope>NUCLEOTIDE SEQUENCE [LARGE SCALE GENOMIC DNA]</scope>
</reference>
<organism evidence="2 3">
    <name type="scientific">Nanobsidianus stetteri</name>
    <dbReference type="NCBI Taxonomy" id="1294122"/>
    <lineage>
        <taxon>Archaea</taxon>
        <taxon>Nanobdellota</taxon>
        <taxon>Candidatus Nanoarchaeia</taxon>
        <taxon>Nanoarchaeales</taxon>
        <taxon>Nanopusillaceae</taxon>
        <taxon>Candidatus Nanobsidianus</taxon>
    </lineage>
</organism>
<evidence type="ECO:0000313" key="2">
    <source>
        <dbReference type="EMBL" id="EOD42480.1"/>
    </source>
</evidence>
<evidence type="ECO:0000256" key="1">
    <source>
        <dbReference type="SAM" id="Phobius"/>
    </source>
</evidence>
<protein>
    <submittedName>
        <fullName evidence="2">Metal binding protein</fullName>
    </submittedName>
</protein>
<keyword evidence="1" id="KW-1133">Transmembrane helix</keyword>
<dbReference type="AlphaFoldDB" id="R1FTT0"/>
<keyword evidence="1" id="KW-0812">Transmembrane</keyword>
<comment type="caution">
    <text evidence="2">The sequence shown here is derived from an EMBL/GenBank/DDBJ whole genome shotgun (WGS) entry which is preliminary data.</text>
</comment>
<keyword evidence="3" id="KW-1185">Reference proteome</keyword>
<dbReference type="PATRIC" id="fig|1294122.7.peg.202"/>
<feature type="transmembrane region" description="Helical" evidence="1">
    <location>
        <begin position="161"/>
        <end position="194"/>
    </location>
</feature>
<evidence type="ECO:0000313" key="3">
    <source>
        <dbReference type="Proteomes" id="UP000053279"/>
    </source>
</evidence>
<name>R1FTT0_NANST</name>
<accession>R1FTT0</accession>
<proteinExistence type="predicted"/>
<gene>
    <name evidence="2" type="ORF">Nst1_209</name>
</gene>
<sequence length="195" mass="23124">MENSNENIKFGICPECKVREKDSSEKKLYQCPHCKNWFCEKHVEPKLVVTWNEIQGTKDPFLKEELYEEWKKEGHHPCSVWTVQYFENREIKEKEERERFLRALDKENIVITPYNRSSEVHKDEISPNEDSNKIEKIEKSNQYSKSSEVSKRKISPKDVAIILMLILLIYFIAVRNIMISIFILLVLALTAVIFK</sequence>